<gene>
    <name evidence="1" type="ORF">MRAB57_35</name>
</gene>
<dbReference type="Proteomes" id="UP000240988">
    <property type="component" value="Unassembled WGS sequence"/>
</dbReference>
<accession>A0A2U3NL27</accession>
<dbReference type="AlphaFoldDB" id="A0A2U3NL27"/>
<protein>
    <submittedName>
        <fullName evidence="1">Mycobacterium rhizamassiliense ORFan</fullName>
    </submittedName>
</protein>
<sequence length="54" mass="6232">MRSSYLASMQSVMVSRSSRRKRRFNRFVKGLPCAICDVTASPKDSKGHNRWADR</sequence>
<name>A0A2U3NL27_9MYCO</name>
<evidence type="ECO:0000313" key="2">
    <source>
        <dbReference type="Proteomes" id="UP000240988"/>
    </source>
</evidence>
<evidence type="ECO:0000313" key="1">
    <source>
        <dbReference type="EMBL" id="SPM32238.1"/>
    </source>
</evidence>
<keyword evidence="2" id="KW-1185">Reference proteome</keyword>
<dbReference type="STRING" id="1841860.GCA_900157375_00034"/>
<reference evidence="1 2" key="1">
    <citation type="submission" date="2017-01" db="EMBL/GenBank/DDBJ databases">
        <authorList>
            <consortium name="Urmite Genomes"/>
        </authorList>
    </citation>
    <scope>NUCLEOTIDE SEQUENCE [LARGE SCALE GENOMIC DNA]</scope>
    <source>
        <strain evidence="1 2">AB57</strain>
    </source>
</reference>
<proteinExistence type="predicted"/>
<dbReference type="EMBL" id="FUFA01000001">
    <property type="protein sequence ID" value="SPM32238.1"/>
    <property type="molecule type" value="Genomic_DNA"/>
</dbReference>
<organism evidence="1 2">
    <name type="scientific">Mycobacterium rhizamassiliense</name>
    <dbReference type="NCBI Taxonomy" id="1841860"/>
    <lineage>
        <taxon>Bacteria</taxon>
        <taxon>Bacillati</taxon>
        <taxon>Actinomycetota</taxon>
        <taxon>Actinomycetes</taxon>
        <taxon>Mycobacteriales</taxon>
        <taxon>Mycobacteriaceae</taxon>
        <taxon>Mycobacterium</taxon>
    </lineage>
</organism>